<name>A0A381QUH9_9ZZZZ</name>
<evidence type="ECO:0000256" key="4">
    <source>
        <dbReference type="ARBA" id="ARBA00022679"/>
    </source>
</evidence>
<evidence type="ECO:0000256" key="5">
    <source>
        <dbReference type="ARBA" id="ARBA00022777"/>
    </source>
</evidence>
<dbReference type="GO" id="GO:0000155">
    <property type="term" value="F:phosphorelay sensor kinase activity"/>
    <property type="evidence" value="ECO:0007669"/>
    <property type="project" value="InterPro"/>
</dbReference>
<dbReference type="Gene3D" id="3.30.565.10">
    <property type="entry name" value="Histidine kinase-like ATPase, C-terminal domain"/>
    <property type="match status" value="1"/>
</dbReference>
<dbReference type="PROSITE" id="PS50109">
    <property type="entry name" value="HIS_KIN"/>
    <property type="match status" value="1"/>
</dbReference>
<evidence type="ECO:0000256" key="1">
    <source>
        <dbReference type="ARBA" id="ARBA00000085"/>
    </source>
</evidence>
<keyword evidence="6" id="KW-1133">Transmembrane helix</keyword>
<dbReference type="CDD" id="cd00082">
    <property type="entry name" value="HisKA"/>
    <property type="match status" value="1"/>
</dbReference>
<dbReference type="SMART" id="SM00387">
    <property type="entry name" value="HATPase_c"/>
    <property type="match status" value="1"/>
</dbReference>
<evidence type="ECO:0000256" key="6">
    <source>
        <dbReference type="SAM" id="Phobius"/>
    </source>
</evidence>
<dbReference type="InterPro" id="IPR003661">
    <property type="entry name" value="HisK_dim/P_dom"/>
</dbReference>
<dbReference type="Pfam" id="PF00512">
    <property type="entry name" value="HisKA"/>
    <property type="match status" value="1"/>
</dbReference>
<dbReference type="EMBL" id="UINC01001501">
    <property type="protein sequence ID" value="SUZ82308.1"/>
    <property type="molecule type" value="Genomic_DNA"/>
</dbReference>
<feature type="transmembrane region" description="Helical" evidence="6">
    <location>
        <begin position="308"/>
        <end position="327"/>
    </location>
</feature>
<keyword evidence="3" id="KW-0597">Phosphoprotein</keyword>
<evidence type="ECO:0000256" key="2">
    <source>
        <dbReference type="ARBA" id="ARBA00012438"/>
    </source>
</evidence>
<evidence type="ECO:0000259" key="7">
    <source>
        <dbReference type="PROSITE" id="PS50109"/>
    </source>
</evidence>
<dbReference type="FunFam" id="3.30.565.10:FF:000006">
    <property type="entry name" value="Sensor histidine kinase WalK"/>
    <property type="match status" value="1"/>
</dbReference>
<dbReference type="InterPro" id="IPR036097">
    <property type="entry name" value="HisK_dim/P_sf"/>
</dbReference>
<dbReference type="SUPFAM" id="SSF55874">
    <property type="entry name" value="ATPase domain of HSP90 chaperone/DNA topoisomerase II/histidine kinase"/>
    <property type="match status" value="1"/>
</dbReference>
<organism evidence="8">
    <name type="scientific">marine metagenome</name>
    <dbReference type="NCBI Taxonomy" id="408172"/>
    <lineage>
        <taxon>unclassified sequences</taxon>
        <taxon>metagenomes</taxon>
        <taxon>ecological metagenomes</taxon>
    </lineage>
</organism>
<evidence type="ECO:0000313" key="8">
    <source>
        <dbReference type="EMBL" id="SUZ82308.1"/>
    </source>
</evidence>
<dbReference type="InterPro" id="IPR005467">
    <property type="entry name" value="His_kinase_dom"/>
</dbReference>
<dbReference type="InterPro" id="IPR003594">
    <property type="entry name" value="HATPase_dom"/>
</dbReference>
<dbReference type="PANTHER" id="PTHR43547:SF2">
    <property type="entry name" value="HYBRID SIGNAL TRANSDUCTION HISTIDINE KINASE C"/>
    <property type="match status" value="1"/>
</dbReference>
<keyword evidence="4" id="KW-0808">Transferase</keyword>
<dbReference type="PRINTS" id="PR00344">
    <property type="entry name" value="BCTRLSENSOR"/>
</dbReference>
<dbReference type="Gene3D" id="1.10.287.130">
    <property type="match status" value="1"/>
</dbReference>
<dbReference type="Pfam" id="PF02518">
    <property type="entry name" value="HATPase_c"/>
    <property type="match status" value="1"/>
</dbReference>
<dbReference type="PANTHER" id="PTHR43547">
    <property type="entry name" value="TWO-COMPONENT HISTIDINE KINASE"/>
    <property type="match status" value="1"/>
</dbReference>
<proteinExistence type="predicted"/>
<keyword evidence="6" id="KW-0472">Membrane</keyword>
<dbReference type="SMART" id="SM00388">
    <property type="entry name" value="HisKA"/>
    <property type="match status" value="1"/>
</dbReference>
<keyword evidence="5" id="KW-0418">Kinase</keyword>
<protein>
    <recommendedName>
        <fullName evidence="2">histidine kinase</fullName>
        <ecNumber evidence="2">2.7.13.3</ecNumber>
    </recommendedName>
</protein>
<sequence length="577" mass="64805">MISSRTNKMQLGVVCILVGLLLTLASFQYSWLGQLSEREQERMGQSLDFATRAVRFEFDNELADLYRTFQVDYREDGTFSEQLSAHYTERVETIEGPDILEKIYWVNLNEETGLVLREFTGSGLTTLDEWPQDIVTLRDEFDNLLQYNDAQFRLLLGPEPLQDDVPALVIQQVFTRPTRDLEDYKSISWIVAKLRANVIIDELIPVLANQYIYGEETLDYNIGIIDRNEPAELVYQSRPDLTTASFAEPDAERDIYGLRSWNFNQRFQKNRRMWGIIEEESDAKWDLLVKHQAGSLEAAVTATRNRNLAISLGVFTLLAGAIAMIVVSTRRAQRLAAQQMEFVAGVSHELRTPLAVIRTAAENLADDVVHDAEKTRQYGALINREGRRLSNMVERVLLFAKMRADNLQFEHQAVDLIATIEDAIDSNNAWSTERSVTVRKELPESLPELMGDPSALGSVMQNLVSNAIKYSREGGIVTIQVRESNTESGPAIQVAIHDQGEGIPNKEIPHLFDPFFRGERARQTQTQGSGLGLSLVKQVVEAHGGEIDVSSTPGSGSTFVVELPVIDNSEASNPAFH</sequence>
<dbReference type="InterPro" id="IPR004358">
    <property type="entry name" value="Sig_transdc_His_kin-like_C"/>
</dbReference>
<gene>
    <name evidence="8" type="ORF">METZ01_LOCUS35162</name>
</gene>
<dbReference type="EC" id="2.7.13.3" evidence="2"/>
<evidence type="ECO:0000256" key="3">
    <source>
        <dbReference type="ARBA" id="ARBA00022553"/>
    </source>
</evidence>
<keyword evidence="6" id="KW-0812">Transmembrane</keyword>
<dbReference type="CDD" id="cd00075">
    <property type="entry name" value="HATPase"/>
    <property type="match status" value="1"/>
</dbReference>
<dbReference type="InterPro" id="IPR036890">
    <property type="entry name" value="HATPase_C_sf"/>
</dbReference>
<comment type="catalytic activity">
    <reaction evidence="1">
        <text>ATP + protein L-histidine = ADP + protein N-phospho-L-histidine.</text>
        <dbReference type="EC" id="2.7.13.3"/>
    </reaction>
</comment>
<dbReference type="AlphaFoldDB" id="A0A381QUH9"/>
<feature type="domain" description="Histidine kinase" evidence="7">
    <location>
        <begin position="345"/>
        <end position="567"/>
    </location>
</feature>
<dbReference type="SUPFAM" id="SSF47384">
    <property type="entry name" value="Homodimeric domain of signal transducing histidine kinase"/>
    <property type="match status" value="1"/>
</dbReference>
<accession>A0A381QUH9</accession>
<reference evidence="8" key="1">
    <citation type="submission" date="2018-05" db="EMBL/GenBank/DDBJ databases">
        <authorList>
            <person name="Lanie J.A."/>
            <person name="Ng W.-L."/>
            <person name="Kazmierczak K.M."/>
            <person name="Andrzejewski T.M."/>
            <person name="Davidsen T.M."/>
            <person name="Wayne K.J."/>
            <person name="Tettelin H."/>
            <person name="Glass J.I."/>
            <person name="Rusch D."/>
            <person name="Podicherti R."/>
            <person name="Tsui H.-C.T."/>
            <person name="Winkler M.E."/>
        </authorList>
    </citation>
    <scope>NUCLEOTIDE SEQUENCE</scope>
</reference>